<evidence type="ECO:0000256" key="6">
    <source>
        <dbReference type="SAM" id="SignalP"/>
    </source>
</evidence>
<dbReference type="PROSITE" id="PS51123">
    <property type="entry name" value="OMPA_2"/>
    <property type="match status" value="1"/>
</dbReference>
<comment type="caution">
    <text evidence="8">The sequence shown here is derived from an EMBL/GenBank/DDBJ whole genome shotgun (WGS) entry which is preliminary data.</text>
</comment>
<evidence type="ECO:0000256" key="3">
    <source>
        <dbReference type="ARBA" id="ARBA00023237"/>
    </source>
</evidence>
<dbReference type="PANTHER" id="PTHR30329">
    <property type="entry name" value="STATOR ELEMENT OF FLAGELLAR MOTOR COMPLEX"/>
    <property type="match status" value="1"/>
</dbReference>
<organism evidence="8 9">
    <name type="scientific">Flavobacterium lacisediminis</name>
    <dbReference type="NCBI Taxonomy" id="2989705"/>
    <lineage>
        <taxon>Bacteria</taxon>
        <taxon>Pseudomonadati</taxon>
        <taxon>Bacteroidota</taxon>
        <taxon>Flavobacteriia</taxon>
        <taxon>Flavobacteriales</taxon>
        <taxon>Flavobacteriaceae</taxon>
        <taxon>Flavobacterium</taxon>
    </lineage>
</organism>
<gene>
    <name evidence="8" type="ORF">OJ995_10345</name>
</gene>
<feature type="repeat" description="TPR" evidence="4">
    <location>
        <begin position="54"/>
        <end position="87"/>
    </location>
</feature>
<name>A0ABT3EJP0_9FLAO</name>
<accession>A0ABT3EJP0</accession>
<sequence length="647" mass="73908">MRFKHLLLVALAFTQLFFAQQKKIAAANKMYDNLSYIDAIAVYEKVAEKGYKSAELFQRLGNAYYFNAKFEQAFKWYRELFALNEPIPAEYYYRYAQTLKSTGNYLLANQMLAKFSEMSENDNRAKKFKENVEYLGTIKEISNRYNVEKTNINSEFLDYGTSFYKGYLVFASNRPTKSKLSKKVNKWDNLAFTNLYASEVKTDGTLSEPEEFINEVATKFHETTPCFTADGTTMYFTRNNFNDGKVGKNQEKSVLLKIYKATYNEGKWINIKELPFNSDDYSCAHPVLSPDDKFLYFASDMPGTLGQSDIFRIAVNEDGTYGLPENLGAVINTEGKETFPFITENNELYFSSDGHPGLGGLDIFATKPQEDGTYLKVFNVGAPLNCEMDDFAVYFDVKSKFGFFSSNRNGGAGYDDIYKFVEKIPLPFNNEQVITGNISDLEEEVVLENVKVTILDDQMKEIAQTFTDEHGNYEIKVEPGNKYFIRTETRDHQPQEVSVDVKNEHGKTHQDFELIKRSGKTGVTTGSDLAKILNIKEIYFDLDKFNIRPDAEVELQKILVVLTENPDMKIDVRAHTDSRASKKYNMTLSTNRAKSTVDYLVQNGIDRSRLTSKGYGETQLVNGCSDGVDCTEEEHQLNRRSEFIIVE</sequence>
<dbReference type="Gene3D" id="2.60.40.1120">
    <property type="entry name" value="Carboxypeptidase-like, regulatory domain"/>
    <property type="match status" value="1"/>
</dbReference>
<comment type="subcellular location">
    <subcellularLocation>
        <location evidence="1">Cell outer membrane</location>
    </subcellularLocation>
</comment>
<protein>
    <submittedName>
        <fullName evidence="8">OmpA family protein</fullName>
    </submittedName>
</protein>
<dbReference type="InterPro" id="IPR006665">
    <property type="entry name" value="OmpA-like"/>
</dbReference>
<dbReference type="PANTHER" id="PTHR30329:SF21">
    <property type="entry name" value="LIPOPROTEIN YIAD-RELATED"/>
    <property type="match status" value="1"/>
</dbReference>
<keyword evidence="4" id="KW-0802">TPR repeat</keyword>
<keyword evidence="6" id="KW-0732">Signal</keyword>
<feature type="signal peptide" evidence="6">
    <location>
        <begin position="1"/>
        <end position="19"/>
    </location>
</feature>
<dbReference type="Gene3D" id="3.30.1330.60">
    <property type="entry name" value="OmpA-like domain"/>
    <property type="match status" value="1"/>
</dbReference>
<dbReference type="Proteomes" id="UP001165677">
    <property type="component" value="Unassembled WGS sequence"/>
</dbReference>
<dbReference type="CDD" id="cd07185">
    <property type="entry name" value="OmpA_C-like"/>
    <property type="match status" value="1"/>
</dbReference>
<keyword evidence="9" id="KW-1185">Reference proteome</keyword>
<dbReference type="InterPro" id="IPR011042">
    <property type="entry name" value="6-blade_b-propeller_TolB-like"/>
</dbReference>
<dbReference type="SUPFAM" id="SSF82171">
    <property type="entry name" value="DPP6 N-terminal domain-like"/>
    <property type="match status" value="1"/>
</dbReference>
<dbReference type="Gene3D" id="1.25.40.10">
    <property type="entry name" value="Tetratricopeptide repeat domain"/>
    <property type="match status" value="1"/>
</dbReference>
<keyword evidence="2 5" id="KW-0472">Membrane</keyword>
<evidence type="ECO:0000313" key="9">
    <source>
        <dbReference type="Proteomes" id="UP001165677"/>
    </source>
</evidence>
<dbReference type="SUPFAM" id="SSF103088">
    <property type="entry name" value="OmpA-like"/>
    <property type="match status" value="1"/>
</dbReference>
<evidence type="ECO:0000259" key="7">
    <source>
        <dbReference type="PROSITE" id="PS51123"/>
    </source>
</evidence>
<dbReference type="SUPFAM" id="SSF48452">
    <property type="entry name" value="TPR-like"/>
    <property type="match status" value="1"/>
</dbReference>
<dbReference type="InterPro" id="IPR036737">
    <property type="entry name" value="OmpA-like_sf"/>
</dbReference>
<evidence type="ECO:0000313" key="8">
    <source>
        <dbReference type="EMBL" id="MCW1148621.1"/>
    </source>
</evidence>
<keyword evidence="3" id="KW-0998">Cell outer membrane</keyword>
<evidence type="ECO:0000256" key="1">
    <source>
        <dbReference type="ARBA" id="ARBA00004442"/>
    </source>
</evidence>
<proteinExistence type="predicted"/>
<dbReference type="Pfam" id="PF00691">
    <property type="entry name" value="OmpA"/>
    <property type="match status" value="1"/>
</dbReference>
<dbReference type="InterPro" id="IPR011659">
    <property type="entry name" value="WD40"/>
</dbReference>
<dbReference type="Pfam" id="PF07676">
    <property type="entry name" value="PD40"/>
    <property type="match status" value="3"/>
</dbReference>
<feature type="chain" id="PRO_5046192250" evidence="6">
    <location>
        <begin position="20"/>
        <end position="647"/>
    </location>
</feature>
<dbReference type="PROSITE" id="PS50005">
    <property type="entry name" value="TPR"/>
    <property type="match status" value="1"/>
</dbReference>
<dbReference type="InterPro" id="IPR006664">
    <property type="entry name" value="OMP_bac"/>
</dbReference>
<dbReference type="InterPro" id="IPR019734">
    <property type="entry name" value="TPR_rpt"/>
</dbReference>
<evidence type="ECO:0000256" key="4">
    <source>
        <dbReference type="PROSITE-ProRule" id="PRU00339"/>
    </source>
</evidence>
<feature type="domain" description="OmpA-like" evidence="7">
    <location>
        <begin position="527"/>
        <end position="647"/>
    </location>
</feature>
<dbReference type="RefSeq" id="WP_264369344.1">
    <property type="nucleotide sequence ID" value="NZ_JAPCIO010000006.1"/>
</dbReference>
<dbReference type="EMBL" id="JAPCIO010000006">
    <property type="protein sequence ID" value="MCW1148621.1"/>
    <property type="molecule type" value="Genomic_DNA"/>
</dbReference>
<dbReference type="PRINTS" id="PR01021">
    <property type="entry name" value="OMPADOMAIN"/>
</dbReference>
<reference evidence="8" key="1">
    <citation type="submission" date="2022-10" db="EMBL/GenBank/DDBJ databases">
        <title>Flavobacterium sp. nov., a bacterium isolated from lake sediment.</title>
        <authorList>
            <person name="Qu J.-H."/>
        </authorList>
    </citation>
    <scope>NUCLEOTIDE SEQUENCE</scope>
    <source>
        <strain evidence="8">TH16-21</strain>
    </source>
</reference>
<evidence type="ECO:0000256" key="5">
    <source>
        <dbReference type="PROSITE-ProRule" id="PRU00473"/>
    </source>
</evidence>
<dbReference type="InterPro" id="IPR050330">
    <property type="entry name" value="Bact_OuterMem_StrucFunc"/>
</dbReference>
<dbReference type="InterPro" id="IPR011990">
    <property type="entry name" value="TPR-like_helical_dom_sf"/>
</dbReference>
<evidence type="ECO:0000256" key="2">
    <source>
        <dbReference type="ARBA" id="ARBA00023136"/>
    </source>
</evidence>
<dbReference type="InterPro" id="IPR008969">
    <property type="entry name" value="CarboxyPept-like_regulatory"/>
</dbReference>
<dbReference type="Gene3D" id="2.120.10.30">
    <property type="entry name" value="TolB, C-terminal domain"/>
    <property type="match status" value="1"/>
</dbReference>
<dbReference type="SUPFAM" id="SSF49464">
    <property type="entry name" value="Carboxypeptidase regulatory domain-like"/>
    <property type="match status" value="1"/>
</dbReference>